<dbReference type="KEGG" id="dpx:DAPPUDRAFT_314204"/>
<dbReference type="Proteomes" id="UP000000305">
    <property type="component" value="Unassembled WGS sequence"/>
</dbReference>
<evidence type="ECO:0000313" key="2">
    <source>
        <dbReference type="Proteomes" id="UP000000305"/>
    </source>
</evidence>
<keyword evidence="2" id="KW-1185">Reference proteome</keyword>
<dbReference type="InParanoid" id="E9G4Y4"/>
<dbReference type="HOGENOM" id="CLU_2160871_0_0_1"/>
<dbReference type="AlphaFoldDB" id="E9G4Y4"/>
<accession>E9G4Y4</accession>
<organism evidence="1 2">
    <name type="scientific">Daphnia pulex</name>
    <name type="common">Water flea</name>
    <dbReference type="NCBI Taxonomy" id="6669"/>
    <lineage>
        <taxon>Eukaryota</taxon>
        <taxon>Metazoa</taxon>
        <taxon>Ecdysozoa</taxon>
        <taxon>Arthropoda</taxon>
        <taxon>Crustacea</taxon>
        <taxon>Branchiopoda</taxon>
        <taxon>Diplostraca</taxon>
        <taxon>Cladocera</taxon>
        <taxon>Anomopoda</taxon>
        <taxon>Daphniidae</taxon>
        <taxon>Daphnia</taxon>
    </lineage>
</organism>
<sequence>MELKITFIIRHTSISENFIVKMTSGKLIYCSHVTLSDIIAYQTLFGCKANFPHFKGMYELMVEILQRRKVKAAAVENGIDRLHSSSNKFQFQKVEFCLEDDKSCQSIYITP</sequence>
<evidence type="ECO:0000313" key="1">
    <source>
        <dbReference type="EMBL" id="EFX85479.1"/>
    </source>
</evidence>
<name>E9G4Y4_DAPPU</name>
<gene>
    <name evidence="1" type="ORF">DAPPUDRAFT_314204</name>
</gene>
<dbReference type="EMBL" id="GL732532">
    <property type="protein sequence ID" value="EFX85479.1"/>
    <property type="molecule type" value="Genomic_DNA"/>
</dbReference>
<protein>
    <submittedName>
        <fullName evidence="1">Uncharacterized protein</fullName>
    </submittedName>
</protein>
<reference evidence="1 2" key="1">
    <citation type="journal article" date="2011" name="Science">
        <title>The ecoresponsive genome of Daphnia pulex.</title>
        <authorList>
            <person name="Colbourne J.K."/>
            <person name="Pfrender M.E."/>
            <person name="Gilbert D."/>
            <person name="Thomas W.K."/>
            <person name="Tucker A."/>
            <person name="Oakley T.H."/>
            <person name="Tokishita S."/>
            <person name="Aerts A."/>
            <person name="Arnold G.J."/>
            <person name="Basu M.K."/>
            <person name="Bauer D.J."/>
            <person name="Caceres C.E."/>
            <person name="Carmel L."/>
            <person name="Casola C."/>
            <person name="Choi J.H."/>
            <person name="Detter J.C."/>
            <person name="Dong Q."/>
            <person name="Dusheyko S."/>
            <person name="Eads B.D."/>
            <person name="Frohlich T."/>
            <person name="Geiler-Samerotte K.A."/>
            <person name="Gerlach D."/>
            <person name="Hatcher P."/>
            <person name="Jogdeo S."/>
            <person name="Krijgsveld J."/>
            <person name="Kriventseva E.V."/>
            <person name="Kultz D."/>
            <person name="Laforsch C."/>
            <person name="Lindquist E."/>
            <person name="Lopez J."/>
            <person name="Manak J.R."/>
            <person name="Muller J."/>
            <person name="Pangilinan J."/>
            <person name="Patwardhan R.P."/>
            <person name="Pitluck S."/>
            <person name="Pritham E.J."/>
            <person name="Rechtsteiner A."/>
            <person name="Rho M."/>
            <person name="Rogozin I.B."/>
            <person name="Sakarya O."/>
            <person name="Salamov A."/>
            <person name="Schaack S."/>
            <person name="Shapiro H."/>
            <person name="Shiga Y."/>
            <person name="Skalitzky C."/>
            <person name="Smith Z."/>
            <person name="Souvorov A."/>
            <person name="Sung W."/>
            <person name="Tang Z."/>
            <person name="Tsuchiya D."/>
            <person name="Tu H."/>
            <person name="Vos H."/>
            <person name="Wang M."/>
            <person name="Wolf Y.I."/>
            <person name="Yamagata H."/>
            <person name="Yamada T."/>
            <person name="Ye Y."/>
            <person name="Shaw J.R."/>
            <person name="Andrews J."/>
            <person name="Crease T.J."/>
            <person name="Tang H."/>
            <person name="Lucas S.M."/>
            <person name="Robertson H.M."/>
            <person name="Bork P."/>
            <person name="Koonin E.V."/>
            <person name="Zdobnov E.M."/>
            <person name="Grigoriev I.V."/>
            <person name="Lynch M."/>
            <person name="Boore J.L."/>
        </authorList>
    </citation>
    <scope>NUCLEOTIDE SEQUENCE [LARGE SCALE GENOMIC DNA]</scope>
</reference>
<proteinExistence type="predicted"/>